<evidence type="ECO:0000313" key="3">
    <source>
        <dbReference type="Proteomes" id="UP001198862"/>
    </source>
</evidence>
<proteinExistence type="predicted"/>
<reference evidence="2 3" key="1">
    <citation type="submission" date="2021-11" db="EMBL/GenBank/DDBJ databases">
        <authorList>
            <person name="Lee D.-H."/>
            <person name="Kim S.-B."/>
        </authorList>
    </citation>
    <scope>NUCLEOTIDE SEQUENCE [LARGE SCALE GENOMIC DNA]</scope>
    <source>
        <strain evidence="2 3">KCTC 52223</strain>
    </source>
</reference>
<sequence>MKTHALALGTMLAVAGLSTPAGAQASATQPAAHDKPHLLDQSVYFHGIFNQLEGRFGETSSFRWSGESWVGTDENKIWLRTEGRVEGGQVDDGIQELFYARSISTYFNALVGARYDLDSQPGRGWGAIGIEGLAPQFFRVGVTGYVSGDGHLGAKLEGSYDFLFTQRLILQPQFEMNFYTKDDPTRGIGAGLSELDVGLRLRYEITRQFAPYIGVTYLGKFGNTANYVLQSGGNPNEVRFVTGVRAWF</sequence>
<dbReference type="EMBL" id="JAJISD010000007">
    <property type="protein sequence ID" value="MCC8430556.1"/>
    <property type="molecule type" value="Genomic_DNA"/>
</dbReference>
<feature type="signal peptide" evidence="1">
    <location>
        <begin position="1"/>
        <end position="23"/>
    </location>
</feature>
<protein>
    <submittedName>
        <fullName evidence="2">Copper resistance protein B</fullName>
    </submittedName>
</protein>
<evidence type="ECO:0000313" key="2">
    <source>
        <dbReference type="EMBL" id="MCC8430556.1"/>
    </source>
</evidence>
<comment type="caution">
    <text evidence="2">The sequence shown here is derived from an EMBL/GenBank/DDBJ whole genome shotgun (WGS) entry which is preliminary data.</text>
</comment>
<dbReference type="Pfam" id="PF05275">
    <property type="entry name" value="CopB"/>
    <property type="match status" value="1"/>
</dbReference>
<dbReference type="Proteomes" id="UP001198862">
    <property type="component" value="Unassembled WGS sequence"/>
</dbReference>
<accession>A0ABS8KWT2</accession>
<organism evidence="2 3">
    <name type="scientific">Reyranella aquatilis</name>
    <dbReference type="NCBI Taxonomy" id="2035356"/>
    <lineage>
        <taxon>Bacteria</taxon>
        <taxon>Pseudomonadati</taxon>
        <taxon>Pseudomonadota</taxon>
        <taxon>Alphaproteobacteria</taxon>
        <taxon>Hyphomicrobiales</taxon>
        <taxon>Reyranellaceae</taxon>
        <taxon>Reyranella</taxon>
    </lineage>
</organism>
<keyword evidence="1" id="KW-0732">Signal</keyword>
<keyword evidence="3" id="KW-1185">Reference proteome</keyword>
<dbReference type="InterPro" id="IPR007939">
    <property type="entry name" value="Cu-R_B_prcur"/>
</dbReference>
<evidence type="ECO:0000256" key="1">
    <source>
        <dbReference type="SAM" id="SignalP"/>
    </source>
</evidence>
<gene>
    <name evidence="2" type="ORF">LJ725_16395</name>
</gene>
<name>A0ABS8KWT2_9HYPH</name>
<feature type="chain" id="PRO_5046545256" evidence="1">
    <location>
        <begin position="24"/>
        <end position="248"/>
    </location>
</feature>
<dbReference type="RefSeq" id="WP_230551721.1">
    <property type="nucleotide sequence ID" value="NZ_JAJISD010000007.1"/>
</dbReference>